<dbReference type="AlphaFoldDB" id="A0A6L8LKT6"/>
<dbReference type="PROSITE" id="PS50977">
    <property type="entry name" value="HTH_TETR_2"/>
    <property type="match status" value="1"/>
</dbReference>
<dbReference type="PANTHER" id="PTHR30055">
    <property type="entry name" value="HTH-TYPE TRANSCRIPTIONAL REGULATOR RUTR"/>
    <property type="match status" value="1"/>
</dbReference>
<feature type="DNA-binding region" description="H-T-H motif" evidence="4">
    <location>
        <begin position="27"/>
        <end position="46"/>
    </location>
</feature>
<dbReference type="Pfam" id="PF00440">
    <property type="entry name" value="TetR_N"/>
    <property type="match status" value="1"/>
</dbReference>
<gene>
    <name evidence="6" type="ORF">GR167_14300</name>
</gene>
<comment type="caution">
    <text evidence="6">The sequence shown here is derived from an EMBL/GenBank/DDBJ whole genome shotgun (WGS) entry which is preliminary data.</text>
</comment>
<dbReference type="SUPFAM" id="SSF48498">
    <property type="entry name" value="Tetracyclin repressor-like, C-terminal domain"/>
    <property type="match status" value="1"/>
</dbReference>
<feature type="domain" description="HTH tetR-type" evidence="5">
    <location>
        <begin position="6"/>
        <end position="64"/>
    </location>
</feature>
<dbReference type="InterPro" id="IPR036271">
    <property type="entry name" value="Tet_transcr_reg_TetR-rel_C_sf"/>
</dbReference>
<evidence type="ECO:0000313" key="7">
    <source>
        <dbReference type="Proteomes" id="UP000479043"/>
    </source>
</evidence>
<dbReference type="InterPro" id="IPR001647">
    <property type="entry name" value="HTH_TetR"/>
</dbReference>
<reference evidence="6 7" key="1">
    <citation type="submission" date="2020-01" db="EMBL/GenBank/DDBJ databases">
        <authorList>
            <person name="Chen S."/>
        </authorList>
    </citation>
    <scope>NUCLEOTIDE SEQUENCE [LARGE SCALE GENOMIC DNA]</scope>
    <source>
        <strain evidence="6 7">GS-10</strain>
    </source>
</reference>
<dbReference type="EMBL" id="WWEN01000006">
    <property type="protein sequence ID" value="MYM56485.1"/>
    <property type="molecule type" value="Genomic_DNA"/>
</dbReference>
<dbReference type="SUPFAM" id="SSF46689">
    <property type="entry name" value="Homeodomain-like"/>
    <property type="match status" value="1"/>
</dbReference>
<evidence type="ECO:0000256" key="2">
    <source>
        <dbReference type="ARBA" id="ARBA00023125"/>
    </source>
</evidence>
<evidence type="ECO:0000256" key="1">
    <source>
        <dbReference type="ARBA" id="ARBA00023015"/>
    </source>
</evidence>
<organism evidence="6 7">
    <name type="scientific">Thalassovita mangrovi</name>
    <dbReference type="NCBI Taxonomy" id="2692236"/>
    <lineage>
        <taxon>Bacteria</taxon>
        <taxon>Pseudomonadati</taxon>
        <taxon>Pseudomonadota</taxon>
        <taxon>Alphaproteobacteria</taxon>
        <taxon>Rhodobacterales</taxon>
        <taxon>Roseobacteraceae</taxon>
        <taxon>Thalassovita</taxon>
    </lineage>
</organism>
<evidence type="ECO:0000256" key="3">
    <source>
        <dbReference type="ARBA" id="ARBA00023163"/>
    </source>
</evidence>
<evidence type="ECO:0000259" key="5">
    <source>
        <dbReference type="PROSITE" id="PS50977"/>
    </source>
</evidence>
<proteinExistence type="predicted"/>
<dbReference type="InterPro" id="IPR050109">
    <property type="entry name" value="HTH-type_TetR-like_transc_reg"/>
</dbReference>
<sequence length="195" mass="21626">MSSQSKNTRTRILDAAWKLLESGATVRMSDIAKQAGISRQALYLHFPTRADLLIATTRHLDEAKDIDDRLAASRAAGSGRERLALFVEAWGNYIPEIHGVARALMAMQHSDDEARNAWSGRMQAVRIGCEAAVAMIEADGMLAPHLDRDTATDLVWTLLSVPNWEQLRLTCGWSQVSYVTEMKRLTERAVIAPGH</sequence>
<protein>
    <submittedName>
        <fullName evidence="6">TetR family transcriptional regulator</fullName>
    </submittedName>
</protein>
<dbReference type="Proteomes" id="UP000479043">
    <property type="component" value="Unassembled WGS sequence"/>
</dbReference>
<dbReference type="Gene3D" id="1.10.357.10">
    <property type="entry name" value="Tetracycline Repressor, domain 2"/>
    <property type="match status" value="1"/>
</dbReference>
<keyword evidence="1" id="KW-0805">Transcription regulation</keyword>
<keyword evidence="3" id="KW-0804">Transcription</keyword>
<evidence type="ECO:0000256" key="4">
    <source>
        <dbReference type="PROSITE-ProRule" id="PRU00335"/>
    </source>
</evidence>
<accession>A0A6L8LKT6</accession>
<dbReference type="PANTHER" id="PTHR30055:SF234">
    <property type="entry name" value="HTH-TYPE TRANSCRIPTIONAL REGULATOR BETI"/>
    <property type="match status" value="1"/>
</dbReference>
<evidence type="ECO:0000313" key="6">
    <source>
        <dbReference type="EMBL" id="MYM56485.1"/>
    </source>
</evidence>
<keyword evidence="2 4" id="KW-0238">DNA-binding</keyword>
<dbReference type="GO" id="GO:0003700">
    <property type="term" value="F:DNA-binding transcription factor activity"/>
    <property type="evidence" value="ECO:0007669"/>
    <property type="project" value="TreeGrafter"/>
</dbReference>
<keyword evidence="7" id="KW-1185">Reference proteome</keyword>
<dbReference type="GO" id="GO:0000976">
    <property type="term" value="F:transcription cis-regulatory region binding"/>
    <property type="evidence" value="ECO:0007669"/>
    <property type="project" value="TreeGrafter"/>
</dbReference>
<name>A0A6L8LKT6_9RHOB</name>
<dbReference type="RefSeq" id="WP_160974392.1">
    <property type="nucleotide sequence ID" value="NZ_WWEN01000006.1"/>
</dbReference>
<dbReference type="InterPro" id="IPR009057">
    <property type="entry name" value="Homeodomain-like_sf"/>
</dbReference>